<dbReference type="Pfam" id="PF14258">
    <property type="entry name" value="DUF4350"/>
    <property type="match status" value="1"/>
</dbReference>
<proteinExistence type="predicted"/>
<evidence type="ECO:0000313" key="2">
    <source>
        <dbReference type="EMBL" id="MBD2180426.1"/>
    </source>
</evidence>
<evidence type="ECO:0000313" key="3">
    <source>
        <dbReference type="Proteomes" id="UP000641646"/>
    </source>
</evidence>
<dbReference type="AlphaFoldDB" id="A0A926ZH17"/>
<dbReference type="InterPro" id="IPR025646">
    <property type="entry name" value="DUF4350"/>
</dbReference>
<keyword evidence="3" id="KW-1185">Reference proteome</keyword>
<protein>
    <submittedName>
        <fullName evidence="2">DUF4350 domain-containing protein</fullName>
    </submittedName>
</protein>
<name>A0A926ZH17_9CYAN</name>
<organism evidence="2 3">
    <name type="scientific">Aerosakkonema funiforme FACHB-1375</name>
    <dbReference type="NCBI Taxonomy" id="2949571"/>
    <lineage>
        <taxon>Bacteria</taxon>
        <taxon>Bacillati</taxon>
        <taxon>Cyanobacteriota</taxon>
        <taxon>Cyanophyceae</taxon>
        <taxon>Oscillatoriophycideae</taxon>
        <taxon>Aerosakkonematales</taxon>
        <taxon>Aerosakkonemataceae</taxon>
        <taxon>Aerosakkonema</taxon>
    </lineage>
</organism>
<reference evidence="2" key="1">
    <citation type="journal article" date="2015" name="ISME J.">
        <title>Draft Genome Sequence of Streptomyces incarnatus NRRL8089, which Produces the Nucleoside Antibiotic Sinefungin.</title>
        <authorList>
            <person name="Oshima K."/>
            <person name="Hattori M."/>
            <person name="Shimizu H."/>
            <person name="Fukuda K."/>
            <person name="Nemoto M."/>
            <person name="Inagaki K."/>
            <person name="Tamura T."/>
        </authorList>
    </citation>
    <scope>NUCLEOTIDE SEQUENCE</scope>
    <source>
        <strain evidence="2">FACHB-1375</strain>
    </source>
</reference>
<feature type="domain" description="DUF4350" evidence="1">
    <location>
        <begin position="37"/>
        <end position="206"/>
    </location>
</feature>
<comment type="caution">
    <text evidence="2">The sequence shown here is derived from an EMBL/GenBank/DDBJ whole genome shotgun (WGS) entry which is preliminary data.</text>
</comment>
<reference evidence="2" key="2">
    <citation type="submission" date="2020-08" db="EMBL/GenBank/DDBJ databases">
        <authorList>
            <person name="Chen M."/>
            <person name="Teng W."/>
            <person name="Zhao L."/>
            <person name="Hu C."/>
            <person name="Zhou Y."/>
            <person name="Han B."/>
            <person name="Song L."/>
            <person name="Shu W."/>
        </authorList>
    </citation>
    <scope>NUCLEOTIDE SEQUENCE</scope>
    <source>
        <strain evidence="2">FACHB-1375</strain>
    </source>
</reference>
<dbReference type="Proteomes" id="UP000641646">
    <property type="component" value="Unassembled WGS sequence"/>
</dbReference>
<evidence type="ECO:0000259" key="1">
    <source>
        <dbReference type="Pfam" id="PF14258"/>
    </source>
</evidence>
<dbReference type="EMBL" id="JACJPW010000008">
    <property type="protein sequence ID" value="MBD2180426.1"/>
    <property type="molecule type" value="Genomic_DNA"/>
</dbReference>
<sequence>MKLTQRYLWLAALTVAVIILLTLMAAPLATKLSSGSTYSRAPDGYGAWYAFMAKRGTPIERWQKADLPGVSLQKSQSKIQNPKSKIQNSITLLRVHNQLDYDSLYYREREWVEAGNKLVMLGVRQPVTEANFSTVPESQTGKVKIETRRRRQLQAKEEIRLADRFGAIVWEQKLGKGKIIYATTPHLAANAYQDEPGNYQFLAQLVSEGSKSIFVDEYIHGYKDKEEIVAEGKGSWITYLAKTPLVSIFVQAGVILLVLVLANNRRLGQPITLASPTVDNSEAYIQALAGVLQKANSSEFVVEAIGKEEQIQLQKALGLGTTPIDRESLINAWVQQTGRPAAELEQVLELQSTKRRISEQELLSWLGKWQRVNQL</sequence>
<dbReference type="RefSeq" id="WP_190462610.1">
    <property type="nucleotide sequence ID" value="NZ_JACJPW010000008.1"/>
</dbReference>
<gene>
    <name evidence="2" type="ORF">H6G03_04770</name>
</gene>
<accession>A0A926ZH17</accession>